<feature type="region of interest" description="Disordered" evidence="1">
    <location>
        <begin position="91"/>
        <end position="138"/>
    </location>
</feature>
<dbReference type="EMBL" id="JBCGDC010000007">
    <property type="protein sequence ID" value="MFB6392247.1"/>
    <property type="molecule type" value="Genomic_DNA"/>
</dbReference>
<evidence type="ECO:0000313" key="2">
    <source>
        <dbReference type="EMBL" id="MFB6392247.1"/>
    </source>
</evidence>
<organism evidence="2 3">
    <name type="scientific">Polymorphospora lycopeni</name>
    <dbReference type="NCBI Taxonomy" id="3140240"/>
    <lineage>
        <taxon>Bacteria</taxon>
        <taxon>Bacillati</taxon>
        <taxon>Actinomycetota</taxon>
        <taxon>Actinomycetes</taxon>
        <taxon>Micromonosporales</taxon>
        <taxon>Micromonosporaceae</taxon>
        <taxon>Polymorphospora</taxon>
    </lineage>
</organism>
<dbReference type="RefSeq" id="WP_375733040.1">
    <property type="nucleotide sequence ID" value="NZ_JBCGDC010000007.1"/>
</dbReference>
<reference evidence="2 3" key="1">
    <citation type="submission" date="2024-04" db="EMBL/GenBank/DDBJ databases">
        <title>Polymorphospora sp. isolated from Baiyangdian Lake in Xiong'an New Area.</title>
        <authorList>
            <person name="Zhang X."/>
            <person name="Liu J."/>
        </authorList>
    </citation>
    <scope>NUCLEOTIDE SEQUENCE [LARGE SCALE GENOMIC DNA]</scope>
    <source>
        <strain evidence="2 3">2-325</strain>
    </source>
</reference>
<name>A0ABV5CJS0_9ACTN</name>
<keyword evidence="3" id="KW-1185">Reference proteome</keyword>
<protein>
    <submittedName>
        <fullName evidence="2">Uncharacterized protein</fullName>
    </submittedName>
</protein>
<accession>A0ABV5CJS0</accession>
<comment type="caution">
    <text evidence="2">The sequence shown here is derived from an EMBL/GenBank/DDBJ whole genome shotgun (WGS) entry which is preliminary data.</text>
</comment>
<gene>
    <name evidence="2" type="ORF">AAFH96_03885</name>
</gene>
<evidence type="ECO:0000313" key="3">
    <source>
        <dbReference type="Proteomes" id="UP001582793"/>
    </source>
</evidence>
<proteinExistence type="predicted"/>
<dbReference type="Proteomes" id="UP001582793">
    <property type="component" value="Unassembled WGS sequence"/>
</dbReference>
<evidence type="ECO:0000256" key="1">
    <source>
        <dbReference type="SAM" id="MobiDB-lite"/>
    </source>
</evidence>
<sequence>MVFRTLPPGMPRRFPGYDLTRLVLADAGEPDTHAKVLPEPEMSEAGLGVLADFAAETARNGWLTMEPIPDDHPLAGSPLIEDHVRVGLTGEGGVARKNSGRAGAGTAGSIDVGPRPSPVGRDRAAGTGQDVSVSHVKI</sequence>